<dbReference type="AlphaFoldDB" id="F4C2E7"/>
<dbReference type="EMBL" id="CP002584">
    <property type="protein sequence ID" value="ADZ80025.1"/>
    <property type="molecule type" value="Genomic_DNA"/>
</dbReference>
<sequence>MEQFNIQNSISELLEIDNQIKQIEHDLLTKRNEISLIKESSSILKPVQLDEIASFKKEMKFLESKKNKLTERSSVITSLVGSFLKDIGKPVEVEVNSSLYTVSIGEKSNGFTPVLINKVS</sequence>
<dbReference type="HOGENOM" id="CLU_2048240_0_0_10"/>
<evidence type="ECO:0000313" key="1">
    <source>
        <dbReference type="EMBL" id="ADZ80025.1"/>
    </source>
</evidence>
<accession>F4C2E7</accession>
<gene>
    <name evidence="1" type="ordered locus">Sph21_3487</name>
</gene>
<name>F4C2E7_SPHS2</name>
<dbReference type="KEGG" id="shg:Sph21_3487"/>
<organism evidence="1">
    <name type="scientific">Sphingobacterium sp. (strain 21)</name>
    <dbReference type="NCBI Taxonomy" id="743722"/>
    <lineage>
        <taxon>Bacteria</taxon>
        <taxon>Pseudomonadati</taxon>
        <taxon>Bacteroidota</taxon>
        <taxon>Sphingobacteriia</taxon>
        <taxon>Sphingobacteriales</taxon>
        <taxon>Sphingobacteriaceae</taxon>
        <taxon>Sphingobacterium</taxon>
    </lineage>
</organism>
<proteinExistence type="predicted"/>
<protein>
    <submittedName>
        <fullName evidence="1">Uncharacterized protein</fullName>
    </submittedName>
</protein>
<dbReference type="PATRIC" id="fig|743722.3.peg.3726"/>
<reference evidence="1" key="1">
    <citation type="submission" date="2011-03" db="EMBL/GenBank/DDBJ databases">
        <title>Complete sequence of Sphingobacterium sp. 21.</title>
        <authorList>
            <consortium name="US DOE Joint Genome Institute"/>
            <person name="Lucas S."/>
            <person name="Copeland A."/>
            <person name="Lapidus A."/>
            <person name="Cheng J.-F."/>
            <person name="Goodwin L."/>
            <person name="Pitluck S."/>
            <person name="Davenport K."/>
            <person name="Detter J.C."/>
            <person name="Han C."/>
            <person name="Tapia R."/>
            <person name="Land M."/>
            <person name="Hauser L."/>
            <person name="Kyrpides N."/>
            <person name="Ivanova N."/>
            <person name="Ovchinnikova G."/>
            <person name="Pagani I."/>
            <person name="Siebers A.K."/>
            <person name="Allgaier M."/>
            <person name="Thelen M.P."/>
            <person name="Hugenholtz P."/>
            <person name="Woyke T."/>
        </authorList>
    </citation>
    <scope>NUCLEOTIDE SEQUENCE</scope>
    <source>
        <strain evidence="1">21</strain>
    </source>
</reference>